<organism evidence="1">
    <name type="scientific">viral metagenome</name>
    <dbReference type="NCBI Taxonomy" id="1070528"/>
    <lineage>
        <taxon>unclassified sequences</taxon>
        <taxon>metagenomes</taxon>
        <taxon>organismal metagenomes</taxon>
    </lineage>
</organism>
<name>A0A6M3XWY2_9ZZZZ</name>
<protein>
    <submittedName>
        <fullName evidence="1">Uncharacterized protein</fullName>
    </submittedName>
</protein>
<dbReference type="AlphaFoldDB" id="A0A6M3XWY2"/>
<proteinExistence type="predicted"/>
<reference evidence="1" key="1">
    <citation type="submission" date="2020-03" db="EMBL/GenBank/DDBJ databases">
        <title>The deep terrestrial virosphere.</title>
        <authorList>
            <person name="Holmfeldt K."/>
            <person name="Nilsson E."/>
            <person name="Simone D."/>
            <person name="Lopez-Fernandez M."/>
            <person name="Wu X."/>
            <person name="de Brujin I."/>
            <person name="Lundin D."/>
            <person name="Andersson A."/>
            <person name="Bertilsson S."/>
            <person name="Dopson M."/>
        </authorList>
    </citation>
    <scope>NUCLEOTIDE SEQUENCE</scope>
    <source>
        <strain evidence="1">TM448B03289</strain>
    </source>
</reference>
<evidence type="ECO:0000313" key="1">
    <source>
        <dbReference type="EMBL" id="QJI02499.1"/>
    </source>
</evidence>
<sequence>MDAKRRPTRPRLPGWKWDGDASTAIGEGCGNCFYGTAAQLRRGKKNVENCLRCDRTEKVPPK</sequence>
<gene>
    <name evidence="1" type="ORF">TM448B03289_0009</name>
</gene>
<accession>A0A6M3XWY2</accession>
<dbReference type="EMBL" id="MT145006">
    <property type="protein sequence ID" value="QJI02499.1"/>
    <property type="molecule type" value="Genomic_DNA"/>
</dbReference>